<dbReference type="Proteomes" id="UP000235828">
    <property type="component" value="Chromosome A"/>
</dbReference>
<dbReference type="RefSeq" id="WP_102523784.1">
    <property type="nucleotide sequence ID" value="NZ_LT960611.1"/>
</dbReference>
<organism evidence="1 2">
    <name type="scientific">Vibrio tapetis subsp. tapetis</name>
    <dbReference type="NCBI Taxonomy" id="1671868"/>
    <lineage>
        <taxon>Bacteria</taxon>
        <taxon>Pseudomonadati</taxon>
        <taxon>Pseudomonadota</taxon>
        <taxon>Gammaproteobacteria</taxon>
        <taxon>Vibrionales</taxon>
        <taxon>Vibrionaceae</taxon>
        <taxon>Vibrio</taxon>
    </lineage>
</organism>
<dbReference type="KEGG" id="vta:A3567"/>
<keyword evidence="2" id="KW-1185">Reference proteome</keyword>
<reference evidence="1 2" key="1">
    <citation type="submission" date="2017-10" db="EMBL/GenBank/DDBJ databases">
        <authorList>
            <person name="Banno H."/>
            <person name="Chua N.-H."/>
        </authorList>
    </citation>
    <scope>NUCLEOTIDE SEQUENCE [LARGE SCALE GENOMIC DNA]</scope>
    <source>
        <strain evidence="1">Vibrio tapetis CECT4600</strain>
    </source>
</reference>
<proteinExistence type="predicted"/>
<evidence type="ECO:0000313" key="2">
    <source>
        <dbReference type="Proteomes" id="UP000235828"/>
    </source>
</evidence>
<gene>
    <name evidence="1" type="ORF">VTAP4600_A3567</name>
</gene>
<dbReference type="AlphaFoldDB" id="A0A2N8ZHX6"/>
<accession>A0A2N8ZHX6</accession>
<name>A0A2N8ZHX6_9VIBR</name>
<evidence type="ECO:0000313" key="1">
    <source>
        <dbReference type="EMBL" id="SON51514.1"/>
    </source>
</evidence>
<dbReference type="EMBL" id="LT960611">
    <property type="protein sequence ID" value="SON51514.1"/>
    <property type="molecule type" value="Genomic_DNA"/>
</dbReference>
<sequence>MKNKIYELKNVKKLNEDFEVEETFYSSIYKTSFDLINDIYCSLEGKSLDVRANALHRVEKHYSEGGTEISLTSDWVDRMSENGVQIH</sequence>
<protein>
    <submittedName>
        <fullName evidence="1">Uncharacterized protein</fullName>
    </submittedName>
</protein>